<evidence type="ECO:0000256" key="33">
    <source>
        <dbReference type="ARBA" id="ARBA00059841"/>
    </source>
</evidence>
<feature type="coiled-coil region" evidence="37">
    <location>
        <begin position="356"/>
        <end position="383"/>
    </location>
</feature>
<dbReference type="SMART" id="SM00692">
    <property type="entry name" value="DM3"/>
    <property type="match status" value="1"/>
</dbReference>
<dbReference type="Pfam" id="PF00561">
    <property type="entry name" value="Abhydrolase_1"/>
    <property type="match status" value="1"/>
</dbReference>
<keyword evidence="4" id="KW-0719">Serine esterase</keyword>
<keyword evidence="41" id="KW-1185">Reference proteome</keyword>
<accession>A0A9P0NDF7</accession>
<evidence type="ECO:0000313" key="41">
    <source>
        <dbReference type="Proteomes" id="UP001154329"/>
    </source>
</evidence>
<keyword evidence="37" id="KW-0175">Coiled coil</keyword>
<dbReference type="InterPro" id="IPR029058">
    <property type="entry name" value="AB_hydrolase_fold"/>
</dbReference>
<dbReference type="PROSITE" id="PS50950">
    <property type="entry name" value="ZF_THAP"/>
    <property type="match status" value="1"/>
</dbReference>
<evidence type="ECO:0000256" key="38">
    <source>
        <dbReference type="SAM" id="Phobius"/>
    </source>
</evidence>
<keyword evidence="5 38" id="KW-0812">Transmembrane</keyword>
<evidence type="ECO:0000256" key="10">
    <source>
        <dbReference type="ARBA" id="ARBA00022968"/>
    </source>
</evidence>
<evidence type="ECO:0000256" key="7">
    <source>
        <dbReference type="ARBA" id="ARBA00022771"/>
    </source>
</evidence>
<keyword evidence="8" id="KW-0378">Hydrolase</keyword>
<dbReference type="PANTHER" id="PTHR10794">
    <property type="entry name" value="ABHYDROLASE DOMAIN-CONTAINING PROTEIN"/>
    <property type="match status" value="1"/>
</dbReference>
<comment type="function">
    <text evidence="33">Phospholipase that may play a role in phospholipids remodeling. May selectively cleave myristate (C14)-containing phosphatidylcholines through its predominant phospholipase 1 activity, cleaving preferentially acyl groups in sn1 position. In parallel, may have a minor phospholipase 2 activity acting on acyl groups in position sn2. In addition to (C14)-containing phosphatidylcholines, may also act on other medium-chain-containing and oxidatively truncated phospholipids.</text>
</comment>
<comment type="catalytic activity">
    <reaction evidence="18">
        <text>1-hexadecanoyl-2-(9-oxononanoyl)-sn-glycero-3-phosphocholine + H2O = 9-oxononanoate + 1-hexadecanoyl-sn-glycero-3-phosphocholine + H(+)</text>
        <dbReference type="Rhea" id="RHEA:41179"/>
        <dbReference type="ChEBI" id="CHEBI:15377"/>
        <dbReference type="ChEBI" id="CHEBI:15378"/>
        <dbReference type="ChEBI" id="CHEBI:61042"/>
        <dbReference type="ChEBI" id="CHEBI:72998"/>
        <dbReference type="ChEBI" id="CHEBI:77812"/>
    </reaction>
    <physiologicalReaction direction="left-to-right" evidence="18">
        <dbReference type="Rhea" id="RHEA:41180"/>
    </physiologicalReaction>
</comment>
<dbReference type="Gene3D" id="3.40.50.1820">
    <property type="entry name" value="alpha/beta hydrolase"/>
    <property type="match status" value="2"/>
</dbReference>
<dbReference type="InterPro" id="IPR048365">
    <property type="entry name" value="TNP-like_RNaseH_N"/>
</dbReference>
<comment type="catalytic activity">
    <reaction evidence="32">
        <text>1,2-ditetradecanoyl-sn-glycero-3-phosphocholine + H2O = 2-tetradecanoyl-sn-glycero-3-phosphocholine + tetradecanoate + H(+)</text>
        <dbReference type="Rhea" id="RHEA:54404"/>
        <dbReference type="ChEBI" id="CHEBI:15377"/>
        <dbReference type="ChEBI" id="CHEBI:15378"/>
        <dbReference type="ChEBI" id="CHEBI:30807"/>
        <dbReference type="ChEBI" id="CHEBI:45240"/>
        <dbReference type="ChEBI" id="CHEBI:131738"/>
    </reaction>
    <physiologicalReaction direction="left-to-right" evidence="32">
        <dbReference type="Rhea" id="RHEA:54405"/>
    </physiologicalReaction>
</comment>
<dbReference type="Pfam" id="PF21788">
    <property type="entry name" value="TNP-like_GBD"/>
    <property type="match status" value="1"/>
</dbReference>
<evidence type="ECO:0000256" key="16">
    <source>
        <dbReference type="ARBA" id="ARBA00023422"/>
    </source>
</evidence>
<evidence type="ECO:0000256" key="35">
    <source>
        <dbReference type="ARBA" id="ARBA00082158"/>
    </source>
</evidence>
<dbReference type="InterPro" id="IPR038441">
    <property type="entry name" value="THAP_Znf_sf"/>
</dbReference>
<keyword evidence="7 36" id="KW-0863">Zinc-finger</keyword>
<name>A0A9P0NDF7_APHGO</name>
<sequence>MPNYCCVRELHTISKTIFKVPQNEDMKKKWEEVLGFTIKKSYHICATHFEDSDIISKWESGQESNKYTICLKRLHLKKGAIPVPCKKKIYAQSLESIKDSELNKACTSSLDSTLHLPHTDSLNSFNLSSPNIDLIKHDHLYCIQTSSPKKRKTDVMMVNSVFQLIYQNIQTIHLPNNWYCNKSIEYIEYEPVIAFHKLSAFKPNYKRHIEKQVVLNEGCKVILHINDKEVTPSDIGLPDTVIKNIEDLKLYLYTLDEIKFCQGAVSSTNYPDIRASFGTQYIESNGYWRHNKCLIVLNDDNSKCNVCSWCKRLVYSIQKKHTNLLNKKTIRTFYSPNKNKIHQRLLKSTNIIRKKNKRTQIKKKVLQNQLNQMKNEMKNITEKNLDELLMKSNISPGQCEMVKEIYSASKVKNPKNRRYNENWMLLCLLFQIRSPGGYKFLREQNLLPLPCVTTLRKHLLAVKIGCGFDEKFFKLLKKKFDRNISVNSRTLTYHGLEDLGDDFENKSLEKANHALVLMIQGLAENLHQPIAVFTSRGSVKGIDLAKIVTKAILLLENAGVEVLGITSDGASNNRTLWNVLGVSGKLNQLQNSFVNPFDNTRRVFVFSDVPHLLKTIRNRLHAKKTLQICPTLSPIQWKIYENVFEIDSKAITRVCPKLTKNHFQLDNFSKMKVKYASQVFSKSMADGIVFFKSKNFPGFNCSEETVKFTLFINDLFDALNRKFPSEGIRKDSKDLQVLNEALEFLNNWERNLIKQIIKDNDFLTKQTSEGLRVTIQSTIDLVNHLHANCDFKYVLTNKFNQDCLEKFFGIIRQTSGPNDHPSTPTFLQLYRMLSVYSMIKPPKTGNCSILEENVPIITITDLKNIVNDESNLVERNEKIFKLKQKLNNIIEEDCWSFDDAPRIHCKEGEFKNFIRQNVPIINEKYWPTMWCFEARFQSVLASLIRSFIVPPAPYTREIFTLKDGGEVALDWLEPMKSSVDMQDATILFLPGLTGDSKCEYVRATSLAVQKSGFRIVVFNYRGIGGIELKTPRTYSANNIDDLTEVVGHIKSKHPDTILGGIGVSMGGLLLGSFLSSNEQYVHKYFSAAMLISVPWNLIATTQNIEKPYLNRLLCSYLAKCLCNLVENSSNMLSSSSHKWDYNQVIKSKTIREFDANYTIKLFEHESVDEYYKKASLHDKLDRIRVPCLCLSAADDPFCLESDLPLESADSVENLAILVTVKGGHIGFLEGLLSARHPICGATSAQNFNTPSSRSVVFTDGSARSSAADMDRLLIAKLARNTVLPLTYILFTAAAFVIAGYFLALKTQSSMLFCKDGNFKKFLIKQVPVVGEKYLPSICGFNGYAHTVLAIMFRFIITPTVVYDRPIEFPQTARTYSATNIEDLTEVLKHIKTKRPNSPIVSIGFSMGGTLLGTFLMSSEQEKNKHLVTGILISVPWNVKQACKNAESSWLMRKMGENLAHHLRSVVVQNKDVIFNQDNDRSLDYNIIKQCNTIREFDTAYTIKIFNYSNVYHYYEEATLSNKLHLINVPCLCLSAADDPFLYFRDIPVNEADEHGNLAILVTSCGGHVGYLDTFWPFTNNNFMLKLIQQYIDAIMVDKNYEKFVNL</sequence>
<proteinExistence type="inferred from homology"/>
<dbReference type="InterPro" id="IPR048366">
    <property type="entry name" value="TNP-like_GBD"/>
</dbReference>
<dbReference type="GO" id="GO:0047372">
    <property type="term" value="F:monoacylglycerol lipase activity"/>
    <property type="evidence" value="ECO:0007669"/>
    <property type="project" value="TreeGrafter"/>
</dbReference>
<feature type="transmembrane region" description="Helical" evidence="38">
    <location>
        <begin position="1398"/>
        <end position="1416"/>
    </location>
</feature>
<dbReference type="InterPro" id="IPR050960">
    <property type="entry name" value="AB_hydrolase_4_sf"/>
</dbReference>
<keyword evidence="9" id="KW-0862">Zinc</keyword>
<evidence type="ECO:0000256" key="36">
    <source>
        <dbReference type="PROSITE-ProRule" id="PRU00309"/>
    </source>
</evidence>
<comment type="catalytic activity">
    <reaction evidence="23">
        <text>1-O-hexadecyl-2-nonadioyl-sn-glycero-3-phosphocholine + H2O = nonanedioate + 1-O-hexadecyl-sn-glycero-3-phosphocholine + H(+)</text>
        <dbReference type="Rhea" id="RHEA:54552"/>
        <dbReference type="ChEBI" id="CHEBI:15377"/>
        <dbReference type="ChEBI" id="CHEBI:15378"/>
        <dbReference type="ChEBI" id="CHEBI:64496"/>
        <dbReference type="ChEBI" id="CHEBI:78208"/>
        <dbReference type="ChEBI" id="CHEBI:138269"/>
    </reaction>
    <physiologicalReaction direction="left-to-right" evidence="23">
        <dbReference type="Rhea" id="RHEA:54553"/>
    </physiologicalReaction>
</comment>
<dbReference type="Proteomes" id="UP001154329">
    <property type="component" value="Chromosome 1"/>
</dbReference>
<evidence type="ECO:0000256" key="32">
    <source>
        <dbReference type="ARBA" id="ARBA00052894"/>
    </source>
</evidence>
<keyword evidence="15" id="KW-1208">Phospholipid metabolism</keyword>
<dbReference type="InterPro" id="IPR000073">
    <property type="entry name" value="AB_hydrolase_1"/>
</dbReference>
<evidence type="ECO:0000256" key="5">
    <source>
        <dbReference type="ARBA" id="ARBA00022692"/>
    </source>
</evidence>
<dbReference type="EC" id="3.1.1.4" evidence="3"/>
<comment type="catalytic activity">
    <reaction evidence="16">
        <text>a 1,2-diacyl-sn-glycero-3-phosphocholine + H2O = a 1-acyl-sn-glycero-3-phosphocholine + a fatty acid + H(+)</text>
        <dbReference type="Rhea" id="RHEA:15801"/>
        <dbReference type="ChEBI" id="CHEBI:15377"/>
        <dbReference type="ChEBI" id="CHEBI:15378"/>
        <dbReference type="ChEBI" id="CHEBI:28868"/>
        <dbReference type="ChEBI" id="CHEBI:57643"/>
        <dbReference type="ChEBI" id="CHEBI:58168"/>
        <dbReference type="EC" id="3.1.1.4"/>
    </reaction>
    <physiologicalReaction direction="left-to-right" evidence="16">
        <dbReference type="Rhea" id="RHEA:15802"/>
    </physiologicalReaction>
</comment>
<evidence type="ECO:0000256" key="23">
    <source>
        <dbReference type="ARBA" id="ARBA00050276"/>
    </source>
</evidence>
<evidence type="ECO:0000256" key="37">
    <source>
        <dbReference type="SAM" id="Coils"/>
    </source>
</evidence>
<dbReference type="SUPFAM" id="SSF53474">
    <property type="entry name" value="alpha/beta-Hydrolases"/>
    <property type="match status" value="2"/>
</dbReference>
<dbReference type="GO" id="GO:0003677">
    <property type="term" value="F:DNA binding"/>
    <property type="evidence" value="ECO:0007669"/>
    <property type="project" value="UniProtKB-UniRule"/>
</dbReference>
<dbReference type="GO" id="GO:0006650">
    <property type="term" value="P:glycerophospholipid metabolic process"/>
    <property type="evidence" value="ECO:0007669"/>
    <property type="project" value="UniProtKB-ARBA"/>
</dbReference>
<dbReference type="EMBL" id="OU899034">
    <property type="protein sequence ID" value="CAH1708942.1"/>
    <property type="molecule type" value="Genomic_DNA"/>
</dbReference>
<comment type="catalytic activity">
    <reaction evidence="21">
        <text>1-octadecanoyl-2-nonanoyl-sn-glycero-3-phosphocholine + H2O = nonanoate + 1-octadecanoyl-sn-glycero-3-phosphocholine + H(+)</text>
        <dbReference type="Rhea" id="RHEA:54472"/>
        <dbReference type="ChEBI" id="CHEBI:15377"/>
        <dbReference type="ChEBI" id="CHEBI:15378"/>
        <dbReference type="ChEBI" id="CHEBI:32361"/>
        <dbReference type="ChEBI" id="CHEBI:73858"/>
        <dbReference type="ChEBI" id="CHEBI:138214"/>
    </reaction>
    <physiologicalReaction direction="left-to-right" evidence="21">
        <dbReference type="Rhea" id="RHEA:54473"/>
    </physiologicalReaction>
</comment>
<evidence type="ECO:0000256" key="11">
    <source>
        <dbReference type="ARBA" id="ARBA00022989"/>
    </source>
</evidence>
<evidence type="ECO:0000256" key="2">
    <source>
        <dbReference type="ARBA" id="ARBA00010884"/>
    </source>
</evidence>
<dbReference type="GO" id="GO:0051792">
    <property type="term" value="P:medium-chain fatty acid biosynthetic process"/>
    <property type="evidence" value="ECO:0007669"/>
    <property type="project" value="TreeGrafter"/>
</dbReference>
<keyword evidence="14 38" id="KW-0472">Membrane</keyword>
<evidence type="ECO:0000313" key="40">
    <source>
        <dbReference type="EMBL" id="CAH1708942.1"/>
    </source>
</evidence>
<dbReference type="InterPro" id="IPR048367">
    <property type="entry name" value="TNP-like_RNaseH_C"/>
</dbReference>
<comment type="catalytic activity">
    <reaction evidence="25">
        <text>1-tetradecanoyl-2-(5Z,8Z,11Z,14Z-eicosatetraenoyl)-sn-glycero-3-phosphocholine + H2O = 2-(5Z,8Z,11Z,14Z)-eicosatetraenoyl-sn-glycero-3-phosphocholine + tetradecanoate + H(+)</text>
        <dbReference type="Rhea" id="RHEA:54396"/>
        <dbReference type="ChEBI" id="CHEBI:15377"/>
        <dbReference type="ChEBI" id="CHEBI:15378"/>
        <dbReference type="ChEBI" id="CHEBI:30807"/>
        <dbReference type="ChEBI" id="CHEBI:76079"/>
        <dbReference type="ChEBI" id="CHEBI:86102"/>
    </reaction>
    <physiologicalReaction direction="left-to-right" evidence="25">
        <dbReference type="Rhea" id="RHEA:54397"/>
    </physiologicalReaction>
</comment>
<evidence type="ECO:0000256" key="25">
    <source>
        <dbReference type="ARBA" id="ARBA00051164"/>
    </source>
</evidence>
<dbReference type="InterPro" id="IPR006612">
    <property type="entry name" value="THAP_Znf"/>
</dbReference>
<evidence type="ECO:0000256" key="1">
    <source>
        <dbReference type="ARBA" id="ARBA00004606"/>
    </source>
</evidence>
<evidence type="ECO:0000256" key="9">
    <source>
        <dbReference type="ARBA" id="ARBA00022833"/>
    </source>
</evidence>
<evidence type="ECO:0000256" key="4">
    <source>
        <dbReference type="ARBA" id="ARBA00022487"/>
    </source>
</evidence>
<comment type="catalytic activity">
    <reaction evidence="22">
        <text>1-tetradecanoyl-2-(4Z,7Z,10Z,13Z,16Z,19Z-docosahexaenoyl)-sn-glycero-3-phosphocholine + H2O = 2-(4Z,7Z,10Z,13Z,16Z,19Z-docosahexaenoyl)-sn-glycero-3-phosphocholine + tetradecanoate + H(+)</text>
        <dbReference type="Rhea" id="RHEA:54400"/>
        <dbReference type="ChEBI" id="CHEBI:15377"/>
        <dbReference type="ChEBI" id="CHEBI:15378"/>
        <dbReference type="ChEBI" id="CHEBI:30807"/>
        <dbReference type="ChEBI" id="CHEBI:76085"/>
        <dbReference type="ChEBI" id="CHEBI:86162"/>
    </reaction>
    <physiologicalReaction direction="left-to-right" evidence="22">
        <dbReference type="Rhea" id="RHEA:54401"/>
    </physiologicalReaction>
</comment>
<feature type="transmembrane region" description="Helical" evidence="38">
    <location>
        <begin position="1285"/>
        <end position="1304"/>
    </location>
</feature>
<evidence type="ECO:0000256" key="22">
    <source>
        <dbReference type="ARBA" id="ARBA00050195"/>
    </source>
</evidence>
<comment type="catalytic activity">
    <reaction evidence="24">
        <text>1-octadecanoyl-2-pentanoyl-sn-glycero-3-phosphocholine + H2O = pentanoate + 1-octadecanoyl-sn-glycero-3-phosphocholine + H(+)</text>
        <dbReference type="Rhea" id="RHEA:54460"/>
        <dbReference type="ChEBI" id="CHEBI:15377"/>
        <dbReference type="ChEBI" id="CHEBI:15378"/>
        <dbReference type="ChEBI" id="CHEBI:31011"/>
        <dbReference type="ChEBI" id="CHEBI:73858"/>
        <dbReference type="ChEBI" id="CHEBI:138211"/>
    </reaction>
    <physiologicalReaction direction="left-to-right" evidence="24">
        <dbReference type="Rhea" id="RHEA:54461"/>
    </physiologicalReaction>
</comment>
<comment type="catalytic activity">
    <reaction evidence="17">
        <text>1-hexadecanoyl-2-(5-oxopentanoyl)-sn-glycero-3-phosphocholine + H2O = 5-oxopentanoate + 1-hexadecanoyl-sn-glycero-3-phosphocholine + H(+)</text>
        <dbReference type="Rhea" id="RHEA:40483"/>
        <dbReference type="ChEBI" id="CHEBI:15377"/>
        <dbReference type="ChEBI" id="CHEBI:15378"/>
        <dbReference type="ChEBI" id="CHEBI:16120"/>
        <dbReference type="ChEBI" id="CHEBI:72998"/>
        <dbReference type="ChEBI" id="CHEBI:77890"/>
    </reaction>
    <physiologicalReaction direction="left-to-right" evidence="17">
        <dbReference type="Rhea" id="RHEA:40484"/>
    </physiologicalReaction>
</comment>
<comment type="catalytic activity">
    <reaction evidence="31">
        <text>1-hexadecanoyl-2-nonadioyl-sn-glycero-3-phosphocholine + H2O = nonanedioate + 1-hexadecanoyl-sn-glycero-3-phosphocholine + H(+)</text>
        <dbReference type="Rhea" id="RHEA:41388"/>
        <dbReference type="ChEBI" id="CHEBI:15377"/>
        <dbReference type="ChEBI" id="CHEBI:15378"/>
        <dbReference type="ChEBI" id="CHEBI:72998"/>
        <dbReference type="ChEBI" id="CHEBI:78207"/>
        <dbReference type="ChEBI" id="CHEBI:78208"/>
    </reaction>
    <physiologicalReaction direction="left-to-right" evidence="31">
        <dbReference type="Rhea" id="RHEA:41389"/>
    </physiologicalReaction>
</comment>
<comment type="catalytic activity">
    <reaction evidence="26">
        <text>1-tetradecanoyl-2-(9Z,12Z-octadecadienoyl)-sn-glycero-3-phosphocholine + H2O = 1-tetradecanoyl-sn-glycero-3-phosphocholine + (9Z,12Z)-octadecadienoate + H(+)</text>
        <dbReference type="Rhea" id="RHEA:54392"/>
        <dbReference type="ChEBI" id="CHEBI:15377"/>
        <dbReference type="ChEBI" id="CHEBI:15378"/>
        <dbReference type="ChEBI" id="CHEBI:30245"/>
        <dbReference type="ChEBI" id="CHEBI:64489"/>
        <dbReference type="ChEBI" id="CHEBI:86094"/>
    </reaction>
    <physiologicalReaction direction="left-to-right" evidence="26">
        <dbReference type="Rhea" id="RHEA:54393"/>
    </physiologicalReaction>
</comment>
<reference evidence="40" key="2">
    <citation type="submission" date="2022-10" db="EMBL/GenBank/DDBJ databases">
        <authorList>
            <consortium name="ENA_rothamsted_submissions"/>
            <consortium name="culmorum"/>
            <person name="King R."/>
        </authorList>
    </citation>
    <scope>NUCLEOTIDE SEQUENCE</scope>
</reference>
<protein>
    <recommendedName>
        <fullName evidence="34">Phospholipase ABHD3</fullName>
        <ecNumber evidence="3">3.1.1.4</ecNumber>
    </recommendedName>
    <alternativeName>
        <fullName evidence="35">Abhydrolase domain-containing protein 3</fullName>
    </alternativeName>
</protein>
<evidence type="ECO:0000256" key="19">
    <source>
        <dbReference type="ARBA" id="ARBA00048471"/>
    </source>
</evidence>
<comment type="catalytic activity">
    <reaction evidence="30">
        <text>1-octadecanoyl-2-octanoyl-sn-glycero-3-phosphocholine + H2O = 1-octadecanoyl-sn-glycero-3-phosphocholine + octanoate + H(+)</text>
        <dbReference type="Rhea" id="RHEA:54468"/>
        <dbReference type="ChEBI" id="CHEBI:15377"/>
        <dbReference type="ChEBI" id="CHEBI:15378"/>
        <dbReference type="ChEBI" id="CHEBI:25646"/>
        <dbReference type="ChEBI" id="CHEBI:73858"/>
        <dbReference type="ChEBI" id="CHEBI:138213"/>
    </reaction>
    <physiologicalReaction direction="left-to-right" evidence="30">
        <dbReference type="Rhea" id="RHEA:54469"/>
    </physiologicalReaction>
</comment>
<dbReference type="GO" id="GO:0008270">
    <property type="term" value="F:zinc ion binding"/>
    <property type="evidence" value="ECO:0007669"/>
    <property type="project" value="UniProtKB-KW"/>
</dbReference>
<keyword evidence="12" id="KW-0443">Lipid metabolism</keyword>
<dbReference type="PANTHER" id="PTHR10794:SF63">
    <property type="entry name" value="ALPHA_BETA HYDROLASE 1, ISOFORM A"/>
    <property type="match status" value="1"/>
</dbReference>
<comment type="catalytic activity">
    <reaction evidence="27">
        <text>1-octadecanoyl-2-acetyl-sn-glycero-3-phosphocholine + H2O = 1-octadecanoyl-sn-glycero-3-phosphocholine + acetate + H(+)</text>
        <dbReference type="Rhea" id="RHEA:54408"/>
        <dbReference type="ChEBI" id="CHEBI:15377"/>
        <dbReference type="ChEBI" id="CHEBI:15378"/>
        <dbReference type="ChEBI" id="CHEBI:30089"/>
        <dbReference type="ChEBI" id="CHEBI:73858"/>
        <dbReference type="ChEBI" id="CHEBI:75220"/>
    </reaction>
    <physiologicalReaction direction="left-to-right" evidence="27">
        <dbReference type="Rhea" id="RHEA:54409"/>
    </physiologicalReaction>
</comment>
<evidence type="ECO:0000256" key="13">
    <source>
        <dbReference type="ARBA" id="ARBA00023125"/>
    </source>
</evidence>
<evidence type="ECO:0000256" key="26">
    <source>
        <dbReference type="ARBA" id="ARBA00051705"/>
    </source>
</evidence>
<dbReference type="GO" id="GO:0004623">
    <property type="term" value="F:phospholipase A2 activity"/>
    <property type="evidence" value="ECO:0007669"/>
    <property type="project" value="UniProtKB-EC"/>
</dbReference>
<evidence type="ECO:0000256" key="27">
    <source>
        <dbReference type="ARBA" id="ARBA00052087"/>
    </source>
</evidence>
<comment type="catalytic activity">
    <reaction evidence="28">
        <text>1-tetradecanoyl-2-(9Z,12Z-octadecadienoyl)-sn-glycero-3-phosphocholine + H2O = 2-(9Z,12Z-octadecadienoyl)-sn-glycero-3-phosphocholine + tetradecanoate + H(+)</text>
        <dbReference type="Rhea" id="RHEA:54388"/>
        <dbReference type="ChEBI" id="CHEBI:15377"/>
        <dbReference type="ChEBI" id="CHEBI:15378"/>
        <dbReference type="ChEBI" id="CHEBI:30807"/>
        <dbReference type="ChEBI" id="CHEBI:76084"/>
        <dbReference type="ChEBI" id="CHEBI:86094"/>
    </reaction>
    <physiologicalReaction direction="left-to-right" evidence="28">
        <dbReference type="Rhea" id="RHEA:54389"/>
    </physiologicalReaction>
</comment>
<evidence type="ECO:0000256" key="30">
    <source>
        <dbReference type="ARBA" id="ARBA00052747"/>
    </source>
</evidence>
<comment type="catalytic activity">
    <reaction evidence="19">
        <text>1-hexadecanoyl-2-glutaroyl-sn-glycero-3-phosphocholine + H2O = glutarate + 1-hexadecanoyl-sn-glycero-3-phosphocholine + H(+)</text>
        <dbReference type="Rhea" id="RHEA:41159"/>
        <dbReference type="ChEBI" id="CHEBI:15377"/>
        <dbReference type="ChEBI" id="CHEBI:15378"/>
        <dbReference type="ChEBI" id="CHEBI:30921"/>
        <dbReference type="ChEBI" id="CHEBI:72998"/>
        <dbReference type="ChEBI" id="CHEBI:77756"/>
    </reaction>
    <physiologicalReaction direction="left-to-right" evidence="19">
        <dbReference type="Rhea" id="RHEA:41160"/>
    </physiologicalReaction>
</comment>
<keyword evidence="6" id="KW-0479">Metal-binding</keyword>
<dbReference type="Gene3D" id="6.20.210.20">
    <property type="entry name" value="THAP domain"/>
    <property type="match status" value="1"/>
</dbReference>
<evidence type="ECO:0000256" key="3">
    <source>
        <dbReference type="ARBA" id="ARBA00013278"/>
    </source>
</evidence>
<evidence type="ECO:0000256" key="18">
    <source>
        <dbReference type="ARBA" id="ARBA00048288"/>
    </source>
</evidence>
<keyword evidence="11 38" id="KW-1133">Transmembrane helix</keyword>
<gene>
    <name evidence="40" type="ORF">APHIGO_LOCUS608</name>
</gene>
<dbReference type="GO" id="GO:0051793">
    <property type="term" value="P:medium-chain fatty acid catabolic process"/>
    <property type="evidence" value="ECO:0007669"/>
    <property type="project" value="TreeGrafter"/>
</dbReference>
<keyword evidence="10" id="KW-0735">Signal-anchor</keyword>
<dbReference type="Pfam" id="PF05485">
    <property type="entry name" value="THAP"/>
    <property type="match status" value="1"/>
</dbReference>
<comment type="catalytic activity">
    <reaction evidence="29">
        <text>1-octadecanoyl-2-hexanoyl-sn-glycero-3-phosphocholine + H2O = hexanoate + 1-octadecanoyl-sn-glycero-3-phosphocholine + H(+)</text>
        <dbReference type="Rhea" id="RHEA:54464"/>
        <dbReference type="ChEBI" id="CHEBI:15377"/>
        <dbReference type="ChEBI" id="CHEBI:15378"/>
        <dbReference type="ChEBI" id="CHEBI:17120"/>
        <dbReference type="ChEBI" id="CHEBI:73858"/>
        <dbReference type="ChEBI" id="CHEBI:138212"/>
    </reaction>
    <physiologicalReaction direction="left-to-right" evidence="29">
        <dbReference type="Rhea" id="RHEA:54465"/>
    </physiologicalReaction>
</comment>
<dbReference type="Pfam" id="PF21789">
    <property type="entry name" value="TNP-like_RNaseH_C"/>
    <property type="match status" value="1"/>
</dbReference>
<evidence type="ECO:0000256" key="20">
    <source>
        <dbReference type="ARBA" id="ARBA00050145"/>
    </source>
</evidence>
<evidence type="ECO:0000256" key="29">
    <source>
        <dbReference type="ARBA" id="ARBA00052588"/>
    </source>
</evidence>
<evidence type="ECO:0000256" key="6">
    <source>
        <dbReference type="ARBA" id="ARBA00022723"/>
    </source>
</evidence>
<reference evidence="40" key="1">
    <citation type="submission" date="2022-02" db="EMBL/GenBank/DDBJ databases">
        <authorList>
            <person name="King R."/>
        </authorList>
    </citation>
    <scope>NUCLEOTIDE SEQUENCE</scope>
</reference>
<feature type="domain" description="THAP-type" evidence="39">
    <location>
        <begin position="1"/>
        <end position="85"/>
    </location>
</feature>
<evidence type="ECO:0000256" key="8">
    <source>
        <dbReference type="ARBA" id="ARBA00022801"/>
    </source>
</evidence>
<comment type="subcellular location">
    <subcellularLocation>
        <location evidence="1">Membrane</location>
        <topology evidence="1">Single-pass type II membrane protein</topology>
    </subcellularLocation>
</comment>
<comment type="catalytic activity">
    <reaction evidence="20">
        <text>1,2-ditetradecanoyl-sn-glycero-3-phosphocholine + H2O = 1-tetradecanoyl-sn-glycero-3-phosphocholine + tetradecanoate + H(+)</text>
        <dbReference type="Rhea" id="RHEA:54456"/>
        <dbReference type="ChEBI" id="CHEBI:15377"/>
        <dbReference type="ChEBI" id="CHEBI:15378"/>
        <dbReference type="ChEBI" id="CHEBI:30807"/>
        <dbReference type="ChEBI" id="CHEBI:45240"/>
        <dbReference type="ChEBI" id="CHEBI:64489"/>
    </reaction>
    <physiologicalReaction direction="left-to-right" evidence="20">
        <dbReference type="Rhea" id="RHEA:54457"/>
    </physiologicalReaction>
</comment>
<dbReference type="GO" id="GO:0016020">
    <property type="term" value="C:membrane"/>
    <property type="evidence" value="ECO:0007669"/>
    <property type="project" value="UniProtKB-SubCell"/>
</dbReference>
<evidence type="ECO:0000256" key="34">
    <source>
        <dbReference type="ARBA" id="ARBA00071303"/>
    </source>
</evidence>
<dbReference type="FunFam" id="3.40.50.1820:FF:000079">
    <property type="entry name" value="Abhydrolase domain-containing 3"/>
    <property type="match status" value="1"/>
</dbReference>
<evidence type="ECO:0000256" key="12">
    <source>
        <dbReference type="ARBA" id="ARBA00023098"/>
    </source>
</evidence>
<evidence type="ECO:0000256" key="21">
    <source>
        <dbReference type="ARBA" id="ARBA00050182"/>
    </source>
</evidence>
<evidence type="ECO:0000256" key="24">
    <source>
        <dbReference type="ARBA" id="ARBA00050674"/>
    </source>
</evidence>
<evidence type="ECO:0000259" key="39">
    <source>
        <dbReference type="PROSITE" id="PS50950"/>
    </source>
</evidence>
<evidence type="ECO:0000256" key="15">
    <source>
        <dbReference type="ARBA" id="ARBA00023264"/>
    </source>
</evidence>
<dbReference type="SUPFAM" id="SSF57716">
    <property type="entry name" value="Glucocorticoid receptor-like (DNA-binding domain)"/>
    <property type="match status" value="1"/>
</dbReference>
<dbReference type="GO" id="GO:0008126">
    <property type="term" value="F:acetylesterase activity"/>
    <property type="evidence" value="ECO:0007669"/>
    <property type="project" value="TreeGrafter"/>
</dbReference>
<evidence type="ECO:0000256" key="17">
    <source>
        <dbReference type="ARBA" id="ARBA00047611"/>
    </source>
</evidence>
<evidence type="ECO:0000256" key="28">
    <source>
        <dbReference type="ARBA" id="ARBA00052144"/>
    </source>
</evidence>
<evidence type="ECO:0000256" key="14">
    <source>
        <dbReference type="ARBA" id="ARBA00023136"/>
    </source>
</evidence>
<organism evidence="40 41">
    <name type="scientific">Aphis gossypii</name>
    <name type="common">Cotton aphid</name>
    <dbReference type="NCBI Taxonomy" id="80765"/>
    <lineage>
        <taxon>Eukaryota</taxon>
        <taxon>Metazoa</taxon>
        <taxon>Ecdysozoa</taxon>
        <taxon>Arthropoda</taxon>
        <taxon>Hexapoda</taxon>
        <taxon>Insecta</taxon>
        <taxon>Pterygota</taxon>
        <taxon>Neoptera</taxon>
        <taxon>Paraneoptera</taxon>
        <taxon>Hemiptera</taxon>
        <taxon>Sternorrhyncha</taxon>
        <taxon>Aphidomorpha</taxon>
        <taxon>Aphidoidea</taxon>
        <taxon>Aphididae</taxon>
        <taxon>Aphidini</taxon>
        <taxon>Aphis</taxon>
        <taxon>Aphis</taxon>
    </lineage>
</organism>
<dbReference type="Pfam" id="PF21787">
    <property type="entry name" value="TNP-like_RNaseH_N"/>
    <property type="match status" value="1"/>
</dbReference>
<keyword evidence="13 36" id="KW-0238">DNA-binding</keyword>
<comment type="similarity">
    <text evidence="2">Belongs to the AB hydrolase superfamily. AB hydrolase 4 family.</text>
</comment>
<evidence type="ECO:0000256" key="31">
    <source>
        <dbReference type="ARBA" id="ARBA00052808"/>
    </source>
</evidence>